<evidence type="ECO:0000313" key="3">
    <source>
        <dbReference type="Proteomes" id="UP000325286"/>
    </source>
</evidence>
<dbReference type="RefSeq" id="WP_068131936.1">
    <property type="nucleotide sequence ID" value="NZ_CP042914.1"/>
</dbReference>
<dbReference type="AlphaFoldDB" id="A0A5B9R407"/>
<evidence type="ECO:0000259" key="1">
    <source>
        <dbReference type="PROSITE" id="PS51831"/>
    </source>
</evidence>
<proteinExistence type="predicted"/>
<sequence length="210" mass="23110">MNHAPASPSHPLVEQTEAIVRQRMAGQQAGHGIDHVLRVLQSAREIQRHVGGDPLTIDLAVLLHDVGDAKFHDGVERSEEFAREILGELGADETLVEHVAHIVNNISFRKGDAAEPLTLEGKIVQDADRLDALGAIGIVRTIEYGAAFGQPFYSHDGETSKTGVGHFHDKLFKLKDLLNTDAARQMAEQREQFMHAFLEQFFSECGTGSR</sequence>
<dbReference type="PANTHER" id="PTHR33594">
    <property type="entry name" value="SUPERFAMILY HYDROLASE, PUTATIVE (AFU_ORTHOLOGUE AFUA_1G03035)-RELATED"/>
    <property type="match status" value="1"/>
</dbReference>
<accession>A0A5B9R407</accession>
<keyword evidence="3" id="KW-1185">Reference proteome</keyword>
<dbReference type="Proteomes" id="UP000325286">
    <property type="component" value="Chromosome"/>
</dbReference>
<feature type="domain" description="HD" evidence="1">
    <location>
        <begin position="32"/>
        <end position="133"/>
    </location>
</feature>
<dbReference type="InterPro" id="IPR003607">
    <property type="entry name" value="HD/PDEase_dom"/>
</dbReference>
<dbReference type="KEGG" id="rul:UC8_31500"/>
<evidence type="ECO:0000313" key="2">
    <source>
        <dbReference type="EMBL" id="QEG41131.1"/>
    </source>
</evidence>
<gene>
    <name evidence="2" type="ORF">UC8_31500</name>
</gene>
<dbReference type="PANTHER" id="PTHR33594:SF1">
    <property type="entry name" value="HD_PDEASE DOMAIN-CONTAINING PROTEIN"/>
    <property type="match status" value="1"/>
</dbReference>
<dbReference type="Gene3D" id="1.10.3210.50">
    <property type="match status" value="1"/>
</dbReference>
<protein>
    <submittedName>
        <fullName evidence="2">Putative hydrolase</fullName>
    </submittedName>
</protein>
<name>A0A5B9R407_9BACT</name>
<dbReference type="PROSITE" id="PS51831">
    <property type="entry name" value="HD"/>
    <property type="match status" value="1"/>
</dbReference>
<dbReference type="SMART" id="SM00471">
    <property type="entry name" value="HDc"/>
    <property type="match status" value="1"/>
</dbReference>
<keyword evidence="2" id="KW-0378">Hydrolase</keyword>
<dbReference type="CDD" id="cd00077">
    <property type="entry name" value="HDc"/>
    <property type="match status" value="1"/>
</dbReference>
<dbReference type="EMBL" id="CP042914">
    <property type="protein sequence ID" value="QEG41131.1"/>
    <property type="molecule type" value="Genomic_DNA"/>
</dbReference>
<organism evidence="2 3">
    <name type="scientific">Roseimaritima ulvae</name>
    <dbReference type="NCBI Taxonomy" id="980254"/>
    <lineage>
        <taxon>Bacteria</taxon>
        <taxon>Pseudomonadati</taxon>
        <taxon>Planctomycetota</taxon>
        <taxon>Planctomycetia</taxon>
        <taxon>Pirellulales</taxon>
        <taxon>Pirellulaceae</taxon>
        <taxon>Roseimaritima</taxon>
    </lineage>
</organism>
<reference evidence="2 3" key="1">
    <citation type="submission" date="2019-08" db="EMBL/GenBank/DDBJ databases">
        <title>Deep-cultivation of Planctomycetes and their phenomic and genomic characterization uncovers novel biology.</title>
        <authorList>
            <person name="Wiegand S."/>
            <person name="Jogler M."/>
            <person name="Boedeker C."/>
            <person name="Pinto D."/>
            <person name="Vollmers J."/>
            <person name="Rivas-Marin E."/>
            <person name="Kohn T."/>
            <person name="Peeters S.H."/>
            <person name="Heuer A."/>
            <person name="Rast P."/>
            <person name="Oberbeckmann S."/>
            <person name="Bunk B."/>
            <person name="Jeske O."/>
            <person name="Meyerdierks A."/>
            <person name="Storesund J.E."/>
            <person name="Kallscheuer N."/>
            <person name="Luecker S."/>
            <person name="Lage O.M."/>
            <person name="Pohl T."/>
            <person name="Merkel B.J."/>
            <person name="Hornburger P."/>
            <person name="Mueller R.-W."/>
            <person name="Bruemmer F."/>
            <person name="Labrenz M."/>
            <person name="Spormann A.M."/>
            <person name="Op den Camp H."/>
            <person name="Overmann J."/>
            <person name="Amann R."/>
            <person name="Jetten M.S.M."/>
            <person name="Mascher T."/>
            <person name="Medema M.H."/>
            <person name="Devos D.P."/>
            <person name="Kaster A.-K."/>
            <person name="Ovreas L."/>
            <person name="Rohde M."/>
            <person name="Galperin M.Y."/>
            <person name="Jogler C."/>
        </authorList>
    </citation>
    <scope>NUCLEOTIDE SEQUENCE [LARGE SCALE GENOMIC DNA]</scope>
    <source>
        <strain evidence="2 3">UC8</strain>
    </source>
</reference>
<dbReference type="Pfam" id="PF01966">
    <property type="entry name" value="HD"/>
    <property type="match status" value="1"/>
</dbReference>
<dbReference type="OrthoDB" id="9797344at2"/>
<dbReference type="GO" id="GO:0016787">
    <property type="term" value="F:hydrolase activity"/>
    <property type="evidence" value="ECO:0007669"/>
    <property type="project" value="UniProtKB-KW"/>
</dbReference>
<dbReference type="SUPFAM" id="SSF109604">
    <property type="entry name" value="HD-domain/PDEase-like"/>
    <property type="match status" value="1"/>
</dbReference>
<dbReference type="InterPro" id="IPR006674">
    <property type="entry name" value="HD_domain"/>
</dbReference>